<evidence type="ECO:0000313" key="2">
    <source>
        <dbReference type="EMBL" id="OKH30036.1"/>
    </source>
</evidence>
<dbReference type="RefSeq" id="WP_073597473.1">
    <property type="nucleotide sequence ID" value="NZ_MRCE01000074.1"/>
</dbReference>
<dbReference type="Proteomes" id="UP000185860">
    <property type="component" value="Unassembled WGS sequence"/>
</dbReference>
<proteinExistence type="predicted"/>
<gene>
    <name evidence="2" type="ORF">NIES2119_31670</name>
</gene>
<dbReference type="EMBL" id="MRCE01000074">
    <property type="protein sequence ID" value="OKH30036.1"/>
    <property type="molecule type" value="Genomic_DNA"/>
</dbReference>
<comment type="caution">
    <text evidence="2">The sequence shown here is derived from an EMBL/GenBank/DDBJ whole genome shotgun (WGS) entry which is preliminary data.</text>
</comment>
<feature type="coiled-coil region" evidence="1">
    <location>
        <begin position="12"/>
        <end position="39"/>
    </location>
</feature>
<evidence type="ECO:0000313" key="3">
    <source>
        <dbReference type="Proteomes" id="UP000185860"/>
    </source>
</evidence>
<accession>A0A1U7I1Z5</accession>
<evidence type="ECO:0000256" key="1">
    <source>
        <dbReference type="SAM" id="Coils"/>
    </source>
</evidence>
<organism evidence="2 3">
    <name type="scientific">[Phormidium ambiguum] IAM M-71</name>
    <dbReference type="NCBI Taxonomy" id="454136"/>
    <lineage>
        <taxon>Bacteria</taxon>
        <taxon>Bacillati</taxon>
        <taxon>Cyanobacteriota</taxon>
        <taxon>Cyanophyceae</taxon>
        <taxon>Oscillatoriophycideae</taxon>
        <taxon>Aerosakkonematales</taxon>
        <taxon>Aerosakkonemataceae</taxon>
        <taxon>Floridanema</taxon>
    </lineage>
</organism>
<dbReference type="AlphaFoldDB" id="A0A1U7I1Z5"/>
<reference evidence="2 3" key="1">
    <citation type="submission" date="2016-11" db="EMBL/GenBank/DDBJ databases">
        <title>Draft Genome Sequences of Nine Cyanobacterial Strains from Diverse Habitats.</title>
        <authorList>
            <person name="Zhu T."/>
            <person name="Hou S."/>
            <person name="Lu X."/>
            <person name="Hess W.R."/>
        </authorList>
    </citation>
    <scope>NUCLEOTIDE SEQUENCE [LARGE SCALE GENOMIC DNA]</scope>
    <source>
        <strain evidence="2 3">IAM M-71</strain>
    </source>
</reference>
<keyword evidence="1" id="KW-0175">Coiled coil</keyword>
<sequence length="108" mass="11924">MDTHPANVGLLMARIQAEAKALQAEIKAFQAQEKRANEHEQHHTIMGQIEAQTHSNQQKSAQIDLAASRLILEQKSAFFKLKFGMNSLASGHLMEQQTLGLMGVNDGD</sequence>
<name>A0A1U7I1Z5_9CYAN</name>
<dbReference type="STRING" id="454136.NIES2119_31670"/>
<protein>
    <submittedName>
        <fullName evidence="2">Uncharacterized protein</fullName>
    </submittedName>
</protein>